<keyword evidence="2" id="KW-1185">Reference proteome</keyword>
<organism evidence="1 2">
    <name type="scientific">Vaccinium darrowii</name>
    <dbReference type="NCBI Taxonomy" id="229202"/>
    <lineage>
        <taxon>Eukaryota</taxon>
        <taxon>Viridiplantae</taxon>
        <taxon>Streptophyta</taxon>
        <taxon>Embryophyta</taxon>
        <taxon>Tracheophyta</taxon>
        <taxon>Spermatophyta</taxon>
        <taxon>Magnoliopsida</taxon>
        <taxon>eudicotyledons</taxon>
        <taxon>Gunneridae</taxon>
        <taxon>Pentapetalae</taxon>
        <taxon>asterids</taxon>
        <taxon>Ericales</taxon>
        <taxon>Ericaceae</taxon>
        <taxon>Vaccinioideae</taxon>
        <taxon>Vaccinieae</taxon>
        <taxon>Vaccinium</taxon>
    </lineage>
</organism>
<comment type="caution">
    <text evidence="1">The sequence shown here is derived from an EMBL/GenBank/DDBJ whole genome shotgun (WGS) entry which is preliminary data.</text>
</comment>
<accession>A0ACB7XX91</accession>
<dbReference type="EMBL" id="CM037155">
    <property type="protein sequence ID" value="KAH7845398.1"/>
    <property type="molecule type" value="Genomic_DNA"/>
</dbReference>
<name>A0ACB7XX91_9ERIC</name>
<sequence>MDKSWMMIKNRLKSKEYREGVKSFIDFAKANVGLGEDIWCPCVDCMNGEKQSIEVVKIHLVLKGISTTYKTWVQHGESVPTHQPCVQNDGAPLGNESVSAGVERHNLEDVDELPSMVEEIYRGIFMDATDELPDSFEREHVWNLDKLFDDAQKPLYPGCKTFTVLSFVIKMLHIKVQNKWSNTSFDMNMKVFKDLLPECDDTVPWTLSSTKKFLRGLGLGYVPIHACKNDCVLFWKENETLEKCPTCGEPRYKFNKGKGKKIPHKILRYFPLIPRLKRLYMSKKTAVDMRWHKEKRVEDEILRHPADGEEWKNFDQRHPMFSQDARNVRLGLATDGFNPFGNMSTSYSMWPVIVMPYNLPPWKCMKEPFCMMSLLIPGKTAPGKEIDVYLRPLIDELKELWEDGVETYDASNGKTFKMHAAVLWTINDFPAYGNMSGWSTKGYLACPICNKNASSQRLRSKIGYTGARRFLPENHIWRKSKLFNGKFEDRSRPLELSGEEILDQIDLGTYKVMGKHPNNRKRQREEVQNLNWNKRSILFELPYWKTLELRHNLDVMHIEKNILDNLLGILLNLDGKNKDTEKARKDLEDMIIRKELHLKKRADGSFEKPPAMYTLSPKERLGFYDFIKSIKFPDGYAANISSCISAQGGKISGLKSHDCHVLLQRILPIGMRGYLNKELLTTLFELGNFFQQLCSKTLKKTDLDKLEDQIILILCKLEKFFPPAFFDVMVHLAIHLPREAILGGPVQYRWMYPIERLLGVLKRLVSNKNYPEGSIAEAYISKECTTFCSMYLNGIETVFNREGRNDDGGDRGPGLAVFTQNVRPFGLIQREPDVSANNFEMAHWFVLYNSCEVDPYREEHKNLLQIESAFNITARQRKEFPKWFKDRMTQLRNQRSLEATDELWSLANGPCPIVNMYTGCICNGIRFHTIERDDRRKCQNSGLVVEGHHKGRLTNFYGHLCKVWELTYLFGHRVILFQCEWFNTEGNKTFRADTHCTSIDVRSRWYKNDPFVLPSQVQQVFYVNDTLDKRSNWKVVQRFQHRGIWDVPEKEDLQTNDAEEINVPDYVFQQDETNEVIPIAIEGPIATPLRRHDIEPEIIQGEAVLQSCGQAQGGAIGDNGFICDDDDGLIEESSNDEEEEFSSDSDVETDVDPDVDTDVEPS</sequence>
<proteinExistence type="predicted"/>
<protein>
    <submittedName>
        <fullName evidence="1">Uncharacterized protein</fullName>
    </submittedName>
</protein>
<evidence type="ECO:0000313" key="1">
    <source>
        <dbReference type="EMBL" id="KAH7845398.1"/>
    </source>
</evidence>
<gene>
    <name evidence="1" type="ORF">Vadar_001510</name>
</gene>
<reference evidence="1 2" key="1">
    <citation type="journal article" date="2021" name="Hortic Res">
        <title>High-quality reference genome and annotation aids understanding of berry development for evergreen blueberry (Vaccinium darrowii).</title>
        <authorList>
            <person name="Yu J."/>
            <person name="Hulse-Kemp A.M."/>
            <person name="Babiker E."/>
            <person name="Staton M."/>
        </authorList>
    </citation>
    <scope>NUCLEOTIDE SEQUENCE [LARGE SCALE GENOMIC DNA]</scope>
    <source>
        <strain evidence="2">cv. NJ 8807/NJ 8810</strain>
        <tissue evidence="1">Young leaf</tissue>
    </source>
</reference>
<dbReference type="Proteomes" id="UP000828048">
    <property type="component" value="Chromosome 5"/>
</dbReference>
<evidence type="ECO:0000313" key="2">
    <source>
        <dbReference type="Proteomes" id="UP000828048"/>
    </source>
</evidence>